<dbReference type="SUPFAM" id="SSF51735">
    <property type="entry name" value="NAD(P)-binding Rossmann-fold domains"/>
    <property type="match status" value="1"/>
</dbReference>
<evidence type="ECO:0000256" key="4">
    <source>
        <dbReference type="ARBA" id="ARBA00023239"/>
    </source>
</evidence>
<keyword evidence="2" id="KW-0210">Decarboxylase</keyword>
<keyword evidence="4" id="KW-0456">Lyase</keyword>
<accession>A0A381THE2</accession>
<dbReference type="InterPro" id="IPR036291">
    <property type="entry name" value="NAD(P)-bd_dom_sf"/>
</dbReference>
<dbReference type="Gene3D" id="3.40.50.720">
    <property type="entry name" value="NAD(P)-binding Rossmann-like Domain"/>
    <property type="match status" value="1"/>
</dbReference>
<dbReference type="AlphaFoldDB" id="A0A381THE2"/>
<dbReference type="GO" id="GO:0005737">
    <property type="term" value="C:cytoplasm"/>
    <property type="evidence" value="ECO:0007669"/>
    <property type="project" value="TreeGrafter"/>
</dbReference>
<organism evidence="6">
    <name type="scientific">marine metagenome</name>
    <dbReference type="NCBI Taxonomy" id="408172"/>
    <lineage>
        <taxon>unclassified sequences</taxon>
        <taxon>metagenomes</taxon>
        <taxon>ecological metagenomes</taxon>
    </lineage>
</organism>
<dbReference type="Pfam" id="PF01370">
    <property type="entry name" value="Epimerase"/>
    <property type="match status" value="1"/>
</dbReference>
<dbReference type="PANTHER" id="PTHR43078:SF6">
    <property type="entry name" value="UDP-GLUCURONIC ACID DECARBOXYLASE 1"/>
    <property type="match status" value="1"/>
</dbReference>
<proteinExistence type="predicted"/>
<evidence type="ECO:0000256" key="1">
    <source>
        <dbReference type="ARBA" id="ARBA00001911"/>
    </source>
</evidence>
<comment type="cofactor">
    <cofactor evidence="1">
        <name>NAD(+)</name>
        <dbReference type="ChEBI" id="CHEBI:57540"/>
    </cofactor>
</comment>
<dbReference type="EMBL" id="UINC01004560">
    <property type="protein sequence ID" value="SVA15229.1"/>
    <property type="molecule type" value="Genomic_DNA"/>
</dbReference>
<dbReference type="InterPro" id="IPR044516">
    <property type="entry name" value="UXS-like"/>
</dbReference>
<keyword evidence="3" id="KW-0520">NAD</keyword>
<evidence type="ECO:0000256" key="2">
    <source>
        <dbReference type="ARBA" id="ARBA00022793"/>
    </source>
</evidence>
<dbReference type="GO" id="GO:0070403">
    <property type="term" value="F:NAD+ binding"/>
    <property type="evidence" value="ECO:0007669"/>
    <property type="project" value="InterPro"/>
</dbReference>
<reference evidence="6" key="1">
    <citation type="submission" date="2018-05" db="EMBL/GenBank/DDBJ databases">
        <authorList>
            <person name="Lanie J.A."/>
            <person name="Ng W.-L."/>
            <person name="Kazmierczak K.M."/>
            <person name="Andrzejewski T.M."/>
            <person name="Davidsen T.M."/>
            <person name="Wayne K.J."/>
            <person name="Tettelin H."/>
            <person name="Glass J.I."/>
            <person name="Rusch D."/>
            <person name="Podicherti R."/>
            <person name="Tsui H.-C.T."/>
            <person name="Winkler M.E."/>
        </authorList>
    </citation>
    <scope>NUCLEOTIDE SEQUENCE</scope>
</reference>
<dbReference type="GO" id="GO:0048040">
    <property type="term" value="F:UDP-glucuronate decarboxylase activity"/>
    <property type="evidence" value="ECO:0007669"/>
    <property type="project" value="TreeGrafter"/>
</dbReference>
<evidence type="ECO:0000313" key="6">
    <source>
        <dbReference type="EMBL" id="SVA15229.1"/>
    </source>
</evidence>
<evidence type="ECO:0000259" key="5">
    <source>
        <dbReference type="Pfam" id="PF01370"/>
    </source>
</evidence>
<feature type="domain" description="NAD-dependent epimerase/dehydratase" evidence="5">
    <location>
        <begin position="35"/>
        <end position="276"/>
    </location>
</feature>
<protein>
    <recommendedName>
        <fullName evidence="5">NAD-dependent epimerase/dehydratase domain-containing protein</fullName>
    </recommendedName>
</protein>
<gene>
    <name evidence="6" type="ORF">METZ01_LOCUS68083</name>
</gene>
<dbReference type="InterPro" id="IPR001509">
    <property type="entry name" value="Epimerase_deHydtase"/>
</dbReference>
<sequence>MIMKVSRRKLLNNDLQHILTHTRDLWEELRDGRLFITGGTGFVGTWLLESFVDANQKLGLDAKVIVLSRSPDAFHKKAPHLTSLESVQFLQGDVREFEFPKESFTHVIHAAAEVEHLGQDPLLELSTLFQGTQHVLKFAQYCNAQKFLLISSGGVYGKQPSELKNIPESYQGAPDPCDAKSFYGEGKRIAELLGAQFMKQGLEVKIARGFTFIGPYLPLDAHFAIGNFIRDALRGGPIIVKGDGSPRRSYLYAADLAIWLWKILFQGISGSPYNVGSEEDVSIAELAHHVVEIVNPELKVDVGEKISPGKHPERYVPDISRATQELGLKQWIPLTESIRRTVKFYSSDF</sequence>
<evidence type="ECO:0000256" key="3">
    <source>
        <dbReference type="ARBA" id="ARBA00023027"/>
    </source>
</evidence>
<name>A0A381THE2_9ZZZZ</name>
<dbReference type="GO" id="GO:0042732">
    <property type="term" value="P:D-xylose metabolic process"/>
    <property type="evidence" value="ECO:0007669"/>
    <property type="project" value="InterPro"/>
</dbReference>
<dbReference type="PANTHER" id="PTHR43078">
    <property type="entry name" value="UDP-GLUCURONIC ACID DECARBOXYLASE-RELATED"/>
    <property type="match status" value="1"/>
</dbReference>